<comment type="caution">
    <text evidence="1">The sequence shown here is derived from an EMBL/GenBank/DDBJ whole genome shotgun (WGS) entry which is preliminary data.</text>
</comment>
<dbReference type="PANTHER" id="PTHR48098">
    <property type="entry name" value="ENTEROCHELIN ESTERASE-RELATED"/>
    <property type="match status" value="1"/>
</dbReference>
<dbReference type="AlphaFoldDB" id="X0T5X2"/>
<dbReference type="Pfam" id="PF00756">
    <property type="entry name" value="Esterase"/>
    <property type="match status" value="1"/>
</dbReference>
<organism evidence="1">
    <name type="scientific">marine sediment metagenome</name>
    <dbReference type="NCBI Taxonomy" id="412755"/>
    <lineage>
        <taxon>unclassified sequences</taxon>
        <taxon>metagenomes</taxon>
        <taxon>ecological metagenomes</taxon>
    </lineage>
</organism>
<dbReference type="EMBL" id="BARS01015299">
    <property type="protein sequence ID" value="GAF88903.1"/>
    <property type="molecule type" value="Genomic_DNA"/>
</dbReference>
<dbReference type="InterPro" id="IPR000801">
    <property type="entry name" value="Esterase-like"/>
</dbReference>
<gene>
    <name evidence="1" type="ORF">S01H1_25341</name>
</gene>
<sequence length="285" mass="33330">FLIIQIQHANPYYDDSYAVNSANVGPYGDAITYELIPYIEENFRGIGEGWARFLYGGSTGGWEALAVQVFYPDEYNGCYAACPDPIDFRAYTLVNIYEDKNAYYLDGPWKNTRRPGRRNYLGQINTTLEDMNHREFVFGTNSRSGDQWDIWQAVYSPVDQNGYPKPIWNKLTGEIDSEVAEYWRENYDLRYILERDWKTLGHKLEGKIHIYCGDMDNYYLNNAVYLTEEFLESTVDPYYNGEIDYGDRAEHCWNGDHTQPNAISRLRYHQMFATKIVERIFNSAP</sequence>
<dbReference type="Gene3D" id="3.40.50.1820">
    <property type="entry name" value="alpha/beta hydrolase"/>
    <property type="match status" value="1"/>
</dbReference>
<dbReference type="InterPro" id="IPR029058">
    <property type="entry name" value="AB_hydrolase_fold"/>
</dbReference>
<dbReference type="InterPro" id="IPR050583">
    <property type="entry name" value="Mycobacterial_A85_antigen"/>
</dbReference>
<protein>
    <recommendedName>
        <fullName evidence="2">Esterase</fullName>
    </recommendedName>
</protein>
<dbReference type="SUPFAM" id="SSF53474">
    <property type="entry name" value="alpha/beta-Hydrolases"/>
    <property type="match status" value="1"/>
</dbReference>
<name>X0T5X2_9ZZZZ</name>
<reference evidence="1" key="1">
    <citation type="journal article" date="2014" name="Front. Microbiol.">
        <title>High frequency of phylogenetically diverse reductive dehalogenase-homologous genes in deep subseafloor sedimentary metagenomes.</title>
        <authorList>
            <person name="Kawai M."/>
            <person name="Futagami T."/>
            <person name="Toyoda A."/>
            <person name="Takaki Y."/>
            <person name="Nishi S."/>
            <person name="Hori S."/>
            <person name="Arai W."/>
            <person name="Tsubouchi T."/>
            <person name="Morono Y."/>
            <person name="Uchiyama I."/>
            <person name="Ito T."/>
            <person name="Fujiyama A."/>
            <person name="Inagaki F."/>
            <person name="Takami H."/>
        </authorList>
    </citation>
    <scope>NUCLEOTIDE SEQUENCE</scope>
    <source>
        <strain evidence="1">Expedition CK06-06</strain>
    </source>
</reference>
<accession>X0T5X2</accession>
<dbReference type="PANTHER" id="PTHR48098:SF3">
    <property type="entry name" value="IRON(III) ENTEROBACTIN ESTERASE"/>
    <property type="match status" value="1"/>
</dbReference>
<feature type="non-terminal residue" evidence="1">
    <location>
        <position position="1"/>
    </location>
</feature>
<proteinExistence type="predicted"/>
<evidence type="ECO:0000313" key="1">
    <source>
        <dbReference type="EMBL" id="GAF88903.1"/>
    </source>
</evidence>
<evidence type="ECO:0008006" key="2">
    <source>
        <dbReference type="Google" id="ProtNLM"/>
    </source>
</evidence>
<feature type="non-terminal residue" evidence="1">
    <location>
        <position position="285"/>
    </location>
</feature>